<feature type="compositionally biased region" description="Basic residues" evidence="10">
    <location>
        <begin position="16"/>
        <end position="30"/>
    </location>
</feature>
<comment type="caution">
    <text evidence="11">The sequence shown here is derived from an EMBL/GenBank/DDBJ whole genome shotgun (WGS) entry which is preliminary data.</text>
</comment>
<evidence type="ECO:0000256" key="2">
    <source>
        <dbReference type="ARBA" id="ARBA00022618"/>
    </source>
</evidence>
<dbReference type="Proteomes" id="UP000580891">
    <property type="component" value="Unassembled WGS sequence"/>
</dbReference>
<gene>
    <name evidence="7" type="primary">ftsL</name>
    <name evidence="11" type="ORF">HNQ85_000976</name>
</gene>
<protein>
    <recommendedName>
        <fullName evidence="7 8">Cell division protein FtsL</fullName>
    </recommendedName>
</protein>
<evidence type="ECO:0000256" key="5">
    <source>
        <dbReference type="ARBA" id="ARBA00023136"/>
    </source>
</evidence>
<feature type="coiled-coil region" evidence="9">
    <location>
        <begin position="63"/>
        <end position="90"/>
    </location>
</feature>
<dbReference type="Pfam" id="PF04977">
    <property type="entry name" value="DivIC"/>
    <property type="match status" value="1"/>
</dbReference>
<dbReference type="RefSeq" id="WP_181536609.1">
    <property type="nucleotide sequence ID" value="NZ_JACDUU010000002.1"/>
</dbReference>
<keyword evidence="9" id="KW-0175">Coiled coil</keyword>
<evidence type="ECO:0000313" key="11">
    <source>
        <dbReference type="EMBL" id="MBA2870706.1"/>
    </source>
</evidence>
<dbReference type="InterPro" id="IPR011922">
    <property type="entry name" value="Cell_div_FtsL"/>
</dbReference>
<keyword evidence="2 7" id="KW-0132">Cell division</keyword>
<evidence type="ECO:0000256" key="6">
    <source>
        <dbReference type="ARBA" id="ARBA00023306"/>
    </source>
</evidence>
<dbReference type="AlphaFoldDB" id="A0A7V9YYA8"/>
<evidence type="ECO:0000256" key="1">
    <source>
        <dbReference type="ARBA" id="ARBA00022475"/>
    </source>
</evidence>
<feature type="region of interest" description="Disordered" evidence="10">
    <location>
        <begin position="9"/>
        <end position="30"/>
    </location>
</feature>
<accession>A0A7V9YYA8</accession>
<dbReference type="InterPro" id="IPR007060">
    <property type="entry name" value="FtsL/DivIC"/>
</dbReference>
<keyword evidence="6 7" id="KW-0131">Cell cycle</keyword>
<dbReference type="HAMAP" id="MF_00910">
    <property type="entry name" value="FtsL"/>
    <property type="match status" value="1"/>
</dbReference>
<dbReference type="GO" id="GO:0043093">
    <property type="term" value="P:FtsZ-dependent cytokinesis"/>
    <property type="evidence" value="ECO:0007669"/>
    <property type="project" value="UniProtKB-UniRule"/>
</dbReference>
<comment type="similarity">
    <text evidence="7">Belongs to the FtsL family.</text>
</comment>
<comment type="function">
    <text evidence="7">Essential cell division protein.</text>
</comment>
<sequence>MNHAAVKIKTQEVQKRERHARPNARPKRKRQFRTTLGEKVLLFVFALFVVYCGIRMISNHVAIYEVNKQIQQLEATIQEQKKYNNDLSVQVQELSTYERILEKAKELGLSLNENNVKVVQD</sequence>
<evidence type="ECO:0000256" key="7">
    <source>
        <dbReference type="HAMAP-Rule" id="MF_00910"/>
    </source>
</evidence>
<dbReference type="GO" id="GO:0032153">
    <property type="term" value="C:cell division site"/>
    <property type="evidence" value="ECO:0007669"/>
    <property type="project" value="UniProtKB-UniRule"/>
</dbReference>
<evidence type="ECO:0000256" key="10">
    <source>
        <dbReference type="SAM" id="MobiDB-lite"/>
    </source>
</evidence>
<proteinExistence type="inferred from homology"/>
<evidence type="ECO:0000256" key="4">
    <source>
        <dbReference type="ARBA" id="ARBA00022989"/>
    </source>
</evidence>
<evidence type="ECO:0000256" key="8">
    <source>
        <dbReference type="NCBIfam" id="TIGR02209"/>
    </source>
</evidence>
<organism evidence="11 12">
    <name type="scientific">[Anoxybacillus] calidus</name>
    <dbReference type="NCBI Taxonomy" id="575178"/>
    <lineage>
        <taxon>Bacteria</taxon>
        <taxon>Bacillati</taxon>
        <taxon>Bacillota</taxon>
        <taxon>Bacilli</taxon>
        <taxon>Bacillales</taxon>
        <taxon>Anoxybacillaceae</taxon>
        <taxon>Paranoxybacillus</taxon>
    </lineage>
</organism>
<keyword evidence="4 7" id="KW-1133">Transmembrane helix</keyword>
<keyword evidence="12" id="KW-1185">Reference proteome</keyword>
<evidence type="ECO:0000256" key="3">
    <source>
        <dbReference type="ARBA" id="ARBA00022692"/>
    </source>
</evidence>
<comment type="subcellular location">
    <subcellularLocation>
        <location evidence="7">Cell membrane</location>
        <topology evidence="7">Single-pass type II membrane protein</topology>
    </subcellularLocation>
    <text evidence="7">Localizes to the division septum where it forms a ring structure.</text>
</comment>
<keyword evidence="1 7" id="KW-1003">Cell membrane</keyword>
<dbReference type="EMBL" id="JACDUU010000002">
    <property type="protein sequence ID" value="MBA2870706.1"/>
    <property type="molecule type" value="Genomic_DNA"/>
</dbReference>
<evidence type="ECO:0000313" key="12">
    <source>
        <dbReference type="Proteomes" id="UP000580891"/>
    </source>
</evidence>
<dbReference type="NCBIfam" id="TIGR02209">
    <property type="entry name" value="ftsL_broad"/>
    <property type="match status" value="1"/>
</dbReference>
<name>A0A7V9YYA8_9BACL</name>
<dbReference type="GO" id="GO:0005886">
    <property type="term" value="C:plasma membrane"/>
    <property type="evidence" value="ECO:0007669"/>
    <property type="project" value="UniProtKB-SubCell"/>
</dbReference>
<keyword evidence="5 7" id="KW-0472">Membrane</keyword>
<evidence type="ECO:0000256" key="9">
    <source>
        <dbReference type="SAM" id="Coils"/>
    </source>
</evidence>
<reference evidence="11 12" key="1">
    <citation type="submission" date="2020-07" db="EMBL/GenBank/DDBJ databases">
        <title>Genomic Encyclopedia of Type Strains, Phase IV (KMG-IV): sequencing the most valuable type-strain genomes for metagenomic binning, comparative biology and taxonomic classification.</title>
        <authorList>
            <person name="Goeker M."/>
        </authorList>
    </citation>
    <scope>NUCLEOTIDE SEQUENCE [LARGE SCALE GENOMIC DNA]</scope>
    <source>
        <strain evidence="11 12">DSM 25220</strain>
    </source>
</reference>
<feature type="transmembrane region" description="Helical" evidence="7">
    <location>
        <begin position="40"/>
        <end position="58"/>
    </location>
</feature>
<keyword evidence="3 7" id="KW-0812">Transmembrane</keyword>